<dbReference type="GO" id="GO:0008649">
    <property type="term" value="F:rRNA methyltransferase activity"/>
    <property type="evidence" value="ECO:0007669"/>
    <property type="project" value="InterPro"/>
</dbReference>
<evidence type="ECO:0000256" key="1">
    <source>
        <dbReference type="ARBA" id="ARBA00001643"/>
    </source>
</evidence>
<feature type="binding site" evidence="11">
    <location>
        <begin position="132"/>
        <end position="138"/>
    </location>
    <ligand>
        <name>S-adenosyl-L-methionine</name>
        <dbReference type="ChEBI" id="CHEBI:59789"/>
    </ligand>
</feature>
<keyword evidence="7" id="KW-0808">Transferase</keyword>
<comment type="similarity">
    <text evidence="2">Belongs to the methyltransferase superfamily. Aminoglycoside resistance family.</text>
</comment>
<protein>
    <recommendedName>
        <fullName evidence="4">16S rRNA (guanine(1405)-N(7))-methyltransferase</fullName>
        <ecNumber evidence="3">2.1.1.179</ecNumber>
    </recommendedName>
    <alternativeName>
        <fullName evidence="10">16S rRNA m7G1405 methyltransferase</fullName>
    </alternativeName>
</protein>
<evidence type="ECO:0000256" key="9">
    <source>
        <dbReference type="ARBA" id="ARBA00023251"/>
    </source>
</evidence>
<dbReference type="InterPro" id="IPR010769">
    <property type="entry name" value="rRNA_MeTrfase_GmN_bac"/>
</dbReference>
<evidence type="ECO:0000256" key="2">
    <source>
        <dbReference type="ARBA" id="ARBA00005487"/>
    </source>
</evidence>
<comment type="catalytic activity">
    <reaction evidence="1">
        <text>guanosine(1405) in 16S rRNA + S-adenosyl-L-methionine = N(7)-methylguanosine(1405) in 16S rRNA + S-adenosyl-L-homocysteine</text>
        <dbReference type="Rhea" id="RHEA:42772"/>
        <dbReference type="Rhea" id="RHEA-COMP:10225"/>
        <dbReference type="Rhea" id="RHEA-COMP:10226"/>
        <dbReference type="ChEBI" id="CHEBI:57856"/>
        <dbReference type="ChEBI" id="CHEBI:59789"/>
        <dbReference type="ChEBI" id="CHEBI:74269"/>
        <dbReference type="ChEBI" id="CHEBI:74480"/>
        <dbReference type="EC" id="2.1.1.179"/>
    </reaction>
</comment>
<comment type="caution">
    <text evidence="12">The sequence shown here is derived from an EMBL/GenBank/DDBJ whole genome shotgun (WGS) entry which is preliminary data.</text>
</comment>
<keyword evidence="9" id="KW-0046">Antibiotic resistance</keyword>
<accession>A0A7C4Q3L8</accession>
<organism evidence="12">
    <name type="scientific">Bellilinea caldifistulae</name>
    <dbReference type="NCBI Taxonomy" id="360411"/>
    <lineage>
        <taxon>Bacteria</taxon>
        <taxon>Bacillati</taxon>
        <taxon>Chloroflexota</taxon>
        <taxon>Anaerolineae</taxon>
        <taxon>Anaerolineales</taxon>
        <taxon>Anaerolineaceae</taxon>
        <taxon>Bellilinea</taxon>
    </lineage>
</organism>
<name>A0A7C4Q3L8_9CHLR</name>
<dbReference type="EC" id="2.1.1.179" evidence="3"/>
<sequence length="304" mass="35322">MSATFFPNYTWQTVLRQPCTHGIRGSSDGMNNPTPLSEENIQVWIAKLRSMRKYHMLDLPEALLRDLIVEEFARQSNPDKALQSVREKLHNIVALYLGDPDYFASQTAMQAAFASGDPQSIRDFCLSMLASHASTRERIAWLDNFYTRLWEITGLPQSVLDLACGMQPFALPWMNLPPSIRYYAYDLHRPRVELINLFFELSGRPRLAFHQDILVEPPTIPADVAFFFKEAHRFEQRRRGACRPFFEALQVRWLLVSLPISSLKGTRNLEQRQRRLMDNLLSGQPWAVEEIRFETELIFCIRKS</sequence>
<keyword evidence="8 11" id="KW-0949">S-adenosyl-L-methionine</keyword>
<dbReference type="SUPFAM" id="SSF53335">
    <property type="entry name" value="S-adenosyl-L-methionine-dependent methyltransferases"/>
    <property type="match status" value="1"/>
</dbReference>
<evidence type="ECO:0000256" key="4">
    <source>
        <dbReference type="ARBA" id="ARBA00015154"/>
    </source>
</evidence>
<dbReference type="EMBL" id="DSXR01000128">
    <property type="protein sequence ID" value="HGS88564.1"/>
    <property type="molecule type" value="Genomic_DNA"/>
</dbReference>
<feature type="binding site" evidence="11">
    <location>
        <begin position="212"/>
        <end position="213"/>
    </location>
    <ligand>
        <name>S-adenosyl-L-methionine</name>
        <dbReference type="ChEBI" id="CHEBI:59789"/>
    </ligand>
</feature>
<reference evidence="12" key="1">
    <citation type="journal article" date="2020" name="mSystems">
        <title>Genome- and Community-Level Interaction Insights into Carbon Utilization and Element Cycling Functions of Hydrothermarchaeota in Hydrothermal Sediment.</title>
        <authorList>
            <person name="Zhou Z."/>
            <person name="Liu Y."/>
            <person name="Xu W."/>
            <person name="Pan J."/>
            <person name="Luo Z.H."/>
            <person name="Li M."/>
        </authorList>
    </citation>
    <scope>NUCLEOTIDE SEQUENCE [LARGE SCALE GENOMIC DNA]</scope>
    <source>
        <strain evidence="12">SpSt-556</strain>
    </source>
</reference>
<dbReference type="GO" id="GO:0046677">
    <property type="term" value="P:response to antibiotic"/>
    <property type="evidence" value="ECO:0007669"/>
    <property type="project" value="UniProtKB-KW"/>
</dbReference>
<dbReference type="InterPro" id="IPR029063">
    <property type="entry name" value="SAM-dependent_MTases_sf"/>
</dbReference>
<feature type="binding site" evidence="11">
    <location>
        <position position="186"/>
    </location>
    <ligand>
        <name>S-adenosyl-L-methionine</name>
        <dbReference type="ChEBI" id="CHEBI:59789"/>
    </ligand>
</feature>
<feature type="binding site" evidence="11">
    <location>
        <position position="163"/>
    </location>
    <ligand>
        <name>S-adenosyl-L-methionine</name>
        <dbReference type="ChEBI" id="CHEBI:59789"/>
    </ligand>
</feature>
<evidence type="ECO:0000256" key="3">
    <source>
        <dbReference type="ARBA" id="ARBA00012300"/>
    </source>
</evidence>
<dbReference type="Gene3D" id="1.10.8.10">
    <property type="entry name" value="DNA helicase RuvA subunit, C-terminal domain"/>
    <property type="match status" value="1"/>
</dbReference>
<evidence type="ECO:0000256" key="8">
    <source>
        <dbReference type="ARBA" id="ARBA00022691"/>
    </source>
</evidence>
<evidence type="ECO:0000256" key="10">
    <source>
        <dbReference type="ARBA" id="ARBA00033062"/>
    </source>
</evidence>
<keyword evidence="6" id="KW-0489">Methyltransferase</keyword>
<evidence type="ECO:0000313" key="12">
    <source>
        <dbReference type="EMBL" id="HGS88564.1"/>
    </source>
</evidence>
<dbReference type="Pfam" id="PF07091">
    <property type="entry name" value="FmrO"/>
    <property type="match status" value="1"/>
</dbReference>
<keyword evidence="5" id="KW-0698">rRNA processing</keyword>
<evidence type="ECO:0000256" key="6">
    <source>
        <dbReference type="ARBA" id="ARBA00022603"/>
    </source>
</evidence>
<dbReference type="AlphaFoldDB" id="A0A7C4Q3L8"/>
<dbReference type="InterPro" id="IPR025981">
    <property type="entry name" value="rRNA_MeTrfase"/>
</dbReference>
<proteinExistence type="inferred from homology"/>
<evidence type="ECO:0000256" key="11">
    <source>
        <dbReference type="PIRSR" id="PIRSR015852-1"/>
    </source>
</evidence>
<dbReference type="Gene3D" id="3.40.50.150">
    <property type="entry name" value="Vaccinia Virus protein VP39"/>
    <property type="match status" value="1"/>
</dbReference>
<evidence type="ECO:0000256" key="7">
    <source>
        <dbReference type="ARBA" id="ARBA00022679"/>
    </source>
</evidence>
<dbReference type="PIRSF" id="PIRSF015852">
    <property type="entry name" value="RRNA_mtase_Grm"/>
    <property type="match status" value="1"/>
</dbReference>
<gene>
    <name evidence="12" type="ORF">ENT17_13255</name>
</gene>
<evidence type="ECO:0000256" key="5">
    <source>
        <dbReference type="ARBA" id="ARBA00022552"/>
    </source>
</evidence>